<dbReference type="InterPro" id="IPR000383">
    <property type="entry name" value="Xaa-Pro-like_dom"/>
</dbReference>
<dbReference type="NCBIfam" id="TIGR00976">
    <property type="entry name" value="CocE_NonD"/>
    <property type="match status" value="1"/>
</dbReference>
<keyword evidence="4" id="KW-1185">Reference proteome</keyword>
<dbReference type="Gene3D" id="3.40.50.1820">
    <property type="entry name" value="alpha/beta hydrolase"/>
    <property type="match status" value="2"/>
</dbReference>
<accession>A0A1B1BHF5</accession>
<dbReference type="Pfam" id="PF08530">
    <property type="entry name" value="PepX_C"/>
    <property type="match status" value="1"/>
</dbReference>
<dbReference type="Gene3D" id="2.60.120.260">
    <property type="entry name" value="Galactose-binding domain-like"/>
    <property type="match status" value="1"/>
</dbReference>
<sequence>MDRRDHPHIPLKGSTYGRQYAGWTPTARAFEGLGSRTLPDQFIPVADGVQLHADVYLPRAPGRYPAVVSFAGYSTEEHTAGIPTGSNEIGSPPVFTDRGYCPVIVERRGMGRSTGEQVVFFDPQDVTDHERVIAWAAEQPWCNGDVVLFGTSYYGMTQPLVAARRPPALRGFFANEMCTDFYRHLVAFGGVPALFFLNLWMGANFTERQYDERVSPDRRALISHVTNSALHPLLEKVVHRNVTRMFDSFMAQTPVEAVRRMYTNWIFDGKTRQTSTIPEGSTGLLGDIEVPFVVVQNLGYFNLHQYGSYDLFENAGTPAEDRWLILGAPQFDLPVYSWQEEALAFFDSLLHGLDNGYRRQPRVRYWIDGAERFGSAPSFPPPDGSVLRLHLASSGADDATHRLSAEPSAAGSNTWVSVPLGLPTLGGLDDVAAQRLGFEFPIDRSLLLAGPVTAHLRFSCNEIDSYLIARLSRIAGDGTRHQLSMGAIRPAARTEDPERSTRNEIAIDSGRQALVPGEPVTLRFSLTPGPTLLGPGETLRLDIASRSDLLRMSPADGYAQFDLPVPPYLCRNTVHFGGESWIEVYAVDQD</sequence>
<gene>
    <name evidence="3" type="ORF">PA27867_0969</name>
</gene>
<keyword evidence="1" id="KW-0378">Hydrolase</keyword>
<dbReference type="InterPro" id="IPR008979">
    <property type="entry name" value="Galactose-bd-like_sf"/>
</dbReference>
<dbReference type="AlphaFoldDB" id="A0A1B1BHF5"/>
<dbReference type="InterPro" id="IPR005674">
    <property type="entry name" value="CocE/Ser_esterase"/>
</dbReference>
<evidence type="ECO:0000256" key="1">
    <source>
        <dbReference type="ARBA" id="ARBA00022801"/>
    </source>
</evidence>
<proteinExistence type="predicted"/>
<evidence type="ECO:0000313" key="4">
    <source>
        <dbReference type="Proteomes" id="UP000092582"/>
    </source>
</evidence>
<dbReference type="SUPFAM" id="SSF49785">
    <property type="entry name" value="Galactose-binding domain-like"/>
    <property type="match status" value="1"/>
</dbReference>
<dbReference type="SMART" id="SM00939">
    <property type="entry name" value="PepX_C"/>
    <property type="match status" value="1"/>
</dbReference>
<evidence type="ECO:0000259" key="2">
    <source>
        <dbReference type="SMART" id="SM00939"/>
    </source>
</evidence>
<dbReference type="Proteomes" id="UP000092582">
    <property type="component" value="Chromosome 1"/>
</dbReference>
<dbReference type="RefSeq" id="WP_066594022.1">
    <property type="nucleotide sequence ID" value="NZ_CP016282.1"/>
</dbReference>
<dbReference type="Pfam" id="PF02129">
    <property type="entry name" value="Peptidase_S15"/>
    <property type="match status" value="1"/>
</dbReference>
<dbReference type="InterPro" id="IPR013736">
    <property type="entry name" value="Xaa-Pro_dipept_C"/>
</dbReference>
<dbReference type="STRING" id="670052.PA27867_0969"/>
<dbReference type="KEGG" id="cart:PA27867_0969"/>
<dbReference type="EMBL" id="CP016282">
    <property type="protein sequence ID" value="ANP71936.1"/>
    <property type="molecule type" value="Genomic_DNA"/>
</dbReference>
<dbReference type="PATRIC" id="fig|670052.7.peg.1002"/>
<protein>
    <submittedName>
        <fullName evidence="3">Acyl esterase</fullName>
    </submittedName>
</protein>
<dbReference type="OrthoDB" id="5240615at2"/>
<dbReference type="GO" id="GO:0008239">
    <property type="term" value="F:dipeptidyl-peptidase activity"/>
    <property type="evidence" value="ECO:0007669"/>
    <property type="project" value="InterPro"/>
</dbReference>
<organism evidence="3 4">
    <name type="scientific">Cryobacterium arcticum</name>
    <dbReference type="NCBI Taxonomy" id="670052"/>
    <lineage>
        <taxon>Bacteria</taxon>
        <taxon>Bacillati</taxon>
        <taxon>Actinomycetota</taxon>
        <taxon>Actinomycetes</taxon>
        <taxon>Micrococcales</taxon>
        <taxon>Microbacteriaceae</taxon>
        <taxon>Cryobacterium</taxon>
    </lineage>
</organism>
<feature type="domain" description="Xaa-Pro dipeptidyl-peptidase C-terminal" evidence="2">
    <location>
        <begin position="343"/>
        <end position="570"/>
    </location>
</feature>
<name>A0A1B1BHF5_9MICO</name>
<reference evidence="3 4" key="1">
    <citation type="submission" date="2016-06" db="EMBL/GenBank/DDBJ databases">
        <title>Genome sequencing of Cryobacterium arcticum PAMC 27867.</title>
        <authorList>
            <person name="Lee J."/>
            <person name="Kim O.-S."/>
        </authorList>
    </citation>
    <scope>NUCLEOTIDE SEQUENCE [LARGE SCALE GENOMIC DNA]</scope>
    <source>
        <strain evidence="3 4">PAMC 27867</strain>
    </source>
</reference>
<dbReference type="InterPro" id="IPR029058">
    <property type="entry name" value="AB_hydrolase_fold"/>
</dbReference>
<dbReference type="SUPFAM" id="SSF53474">
    <property type="entry name" value="alpha/beta-Hydrolases"/>
    <property type="match status" value="1"/>
</dbReference>
<evidence type="ECO:0000313" key="3">
    <source>
        <dbReference type="EMBL" id="ANP71936.1"/>
    </source>
</evidence>